<organism evidence="1 2">
    <name type="scientific">Slackia isoflavoniconvertens</name>
    <dbReference type="NCBI Taxonomy" id="572010"/>
    <lineage>
        <taxon>Bacteria</taxon>
        <taxon>Bacillati</taxon>
        <taxon>Actinomycetota</taxon>
        <taxon>Coriobacteriia</taxon>
        <taxon>Eggerthellales</taxon>
        <taxon>Eggerthellaceae</taxon>
        <taxon>Slackia</taxon>
    </lineage>
</organism>
<accession>A0A369LLN2</accession>
<comment type="caution">
    <text evidence="1">The sequence shown here is derived from an EMBL/GenBank/DDBJ whole genome shotgun (WGS) entry which is preliminary data.</text>
</comment>
<proteinExistence type="predicted"/>
<dbReference type="Gene3D" id="1.10.3540.10">
    <property type="entry name" value="uncharacterized protein from magnetospirillum magneticum domain"/>
    <property type="match status" value="1"/>
</dbReference>
<dbReference type="InterPro" id="IPR023137">
    <property type="entry name" value="BrxA_sf"/>
</dbReference>
<name>A0A369LLN2_9ACTN</name>
<dbReference type="Pfam" id="PF08849">
    <property type="entry name" value="BrxA"/>
    <property type="match status" value="1"/>
</dbReference>
<reference evidence="1 2" key="1">
    <citation type="journal article" date="2018" name="Elife">
        <title>Discovery and characterization of a prevalent human gut bacterial enzyme sufficient for the inactivation of a family of plant toxins.</title>
        <authorList>
            <person name="Koppel N."/>
            <person name="Bisanz J.E."/>
            <person name="Pandelia M.E."/>
            <person name="Turnbaugh P.J."/>
            <person name="Balskus E.P."/>
        </authorList>
    </citation>
    <scope>NUCLEOTIDE SEQUENCE [LARGE SCALE GENOMIC DNA]</scope>
    <source>
        <strain evidence="1 2">OB21 GAM31</strain>
    </source>
</reference>
<dbReference type="EMBL" id="PPTO01000006">
    <property type="protein sequence ID" value="RDB59045.1"/>
    <property type="molecule type" value="Genomic_DNA"/>
</dbReference>
<evidence type="ECO:0000313" key="1">
    <source>
        <dbReference type="EMBL" id="RDB59045.1"/>
    </source>
</evidence>
<dbReference type="Proteomes" id="UP000253975">
    <property type="component" value="Unassembled WGS sequence"/>
</dbReference>
<dbReference type="AlphaFoldDB" id="A0A369LLN2"/>
<protein>
    <submittedName>
        <fullName evidence="1">DUF1819 domain-containing protein</fullName>
    </submittedName>
</protein>
<sequence length="194" mass="21459">MRIVADLRTQGEPDDEIIQRVKRENLFQYGTERMLADRARACLQRLDALENADASPESREAAARLTELIAHGAPEAAGQANLYAMIRRYELMRAFIGIEIADRLACLDYTFTRVDMNAFFTRYQLENAEAATWSDATVYRIKSTLASCLINVGMLDSTKGGHLSPLMLDFDVESAMKENGDADIAAALSGLGAM</sequence>
<dbReference type="InterPro" id="IPR014948">
    <property type="entry name" value="BrxA"/>
</dbReference>
<evidence type="ECO:0000313" key="2">
    <source>
        <dbReference type="Proteomes" id="UP000253975"/>
    </source>
</evidence>
<gene>
    <name evidence="1" type="ORF">C1881_05045</name>
</gene>